<organism evidence="2 3">
    <name type="scientific">Asanoa ishikariensis</name>
    <dbReference type="NCBI Taxonomy" id="137265"/>
    <lineage>
        <taxon>Bacteria</taxon>
        <taxon>Bacillati</taxon>
        <taxon>Actinomycetota</taxon>
        <taxon>Actinomycetes</taxon>
        <taxon>Micromonosporales</taxon>
        <taxon>Micromonosporaceae</taxon>
        <taxon>Asanoa</taxon>
    </lineage>
</organism>
<dbReference type="Pfam" id="PF12802">
    <property type="entry name" value="MarR_2"/>
    <property type="match status" value="1"/>
</dbReference>
<dbReference type="PANTHER" id="PTHR33164">
    <property type="entry name" value="TRANSCRIPTIONAL REGULATOR, MARR FAMILY"/>
    <property type="match status" value="1"/>
</dbReference>
<evidence type="ECO:0000313" key="2">
    <source>
        <dbReference type="EMBL" id="SDZ28782.1"/>
    </source>
</evidence>
<dbReference type="GO" id="GO:0003700">
    <property type="term" value="F:DNA-binding transcription factor activity"/>
    <property type="evidence" value="ECO:0007669"/>
    <property type="project" value="InterPro"/>
</dbReference>
<dbReference type="PANTHER" id="PTHR33164:SF43">
    <property type="entry name" value="HTH-TYPE TRANSCRIPTIONAL REPRESSOR YETL"/>
    <property type="match status" value="1"/>
</dbReference>
<evidence type="ECO:0000313" key="3">
    <source>
        <dbReference type="Proteomes" id="UP000199632"/>
    </source>
</evidence>
<dbReference type="InterPro" id="IPR036390">
    <property type="entry name" value="WH_DNA-bd_sf"/>
</dbReference>
<name>A0A1H3RSX2_9ACTN</name>
<gene>
    <name evidence="2" type="ORF">SAMN05421684_4180</name>
</gene>
<dbReference type="GO" id="GO:0006950">
    <property type="term" value="P:response to stress"/>
    <property type="evidence" value="ECO:0007669"/>
    <property type="project" value="TreeGrafter"/>
</dbReference>
<dbReference type="SMART" id="SM00347">
    <property type="entry name" value="HTH_MARR"/>
    <property type="match status" value="1"/>
</dbReference>
<reference evidence="3" key="1">
    <citation type="submission" date="2016-10" db="EMBL/GenBank/DDBJ databases">
        <authorList>
            <person name="Varghese N."/>
            <person name="Submissions S."/>
        </authorList>
    </citation>
    <scope>NUCLEOTIDE SEQUENCE [LARGE SCALE GENOMIC DNA]</scope>
    <source>
        <strain evidence="3">DSM 44718</strain>
    </source>
</reference>
<dbReference type="STRING" id="137265.SAMN05421684_4180"/>
<keyword evidence="3" id="KW-1185">Reference proteome</keyword>
<protein>
    <submittedName>
        <fullName evidence="2">Transcriptional regulator, MarR family</fullName>
    </submittedName>
</protein>
<feature type="domain" description="HTH marR-type" evidence="1">
    <location>
        <begin position="1"/>
        <end position="141"/>
    </location>
</feature>
<dbReference type="InterPro" id="IPR000835">
    <property type="entry name" value="HTH_MarR-typ"/>
</dbReference>
<dbReference type="PRINTS" id="PR00598">
    <property type="entry name" value="HTHMARR"/>
</dbReference>
<dbReference type="InterPro" id="IPR039422">
    <property type="entry name" value="MarR/SlyA-like"/>
</dbReference>
<dbReference type="SUPFAM" id="SSF46785">
    <property type="entry name" value="Winged helix' DNA-binding domain"/>
    <property type="match status" value="1"/>
</dbReference>
<dbReference type="InterPro" id="IPR036388">
    <property type="entry name" value="WH-like_DNA-bd_sf"/>
</dbReference>
<dbReference type="EMBL" id="FNQB01000002">
    <property type="protein sequence ID" value="SDZ28782.1"/>
    <property type="molecule type" value="Genomic_DNA"/>
</dbReference>
<sequence length="157" mass="17386">METAPARLRGKASWLIGRITLYAHRRIADALAGEGAHGHHFSILAALVEFGPASQITIGQRCLIDRSDMAEMVTELVDQGLVVRATDPGDRRRNVITLTPAGRRRFERLDAVLEQAQRELFAPLTPAEHHQLVNLLGRVFDHQLSTVGAEPVRSRGR</sequence>
<dbReference type="RefSeq" id="WP_090794988.1">
    <property type="nucleotide sequence ID" value="NZ_BOND01000020.1"/>
</dbReference>
<evidence type="ECO:0000259" key="1">
    <source>
        <dbReference type="PROSITE" id="PS50995"/>
    </source>
</evidence>
<dbReference type="Proteomes" id="UP000199632">
    <property type="component" value="Unassembled WGS sequence"/>
</dbReference>
<accession>A0A1H3RSX2</accession>
<dbReference type="PROSITE" id="PS50995">
    <property type="entry name" value="HTH_MARR_2"/>
    <property type="match status" value="1"/>
</dbReference>
<dbReference type="OrthoDB" id="4826718at2"/>
<dbReference type="AlphaFoldDB" id="A0A1H3RSX2"/>
<proteinExistence type="predicted"/>
<dbReference type="Gene3D" id="1.10.10.10">
    <property type="entry name" value="Winged helix-like DNA-binding domain superfamily/Winged helix DNA-binding domain"/>
    <property type="match status" value="1"/>
</dbReference>